<dbReference type="Gene3D" id="3.20.20.100">
    <property type="entry name" value="NADP-dependent oxidoreductase domain"/>
    <property type="match status" value="1"/>
</dbReference>
<dbReference type="FunFam" id="3.20.20.100:FF:000004">
    <property type="entry name" value="Oxidoreductase, aldo/keto reductase"/>
    <property type="match status" value="1"/>
</dbReference>
<evidence type="ECO:0000313" key="3">
    <source>
        <dbReference type="EMBL" id="RZD15343.1"/>
    </source>
</evidence>
<dbReference type="InterPro" id="IPR050523">
    <property type="entry name" value="AKR_Detox_Biosynth"/>
</dbReference>
<dbReference type="PANTHER" id="PTHR43364:SF4">
    <property type="entry name" value="NAD(P)-LINKED OXIDOREDUCTASE SUPERFAMILY PROTEIN"/>
    <property type="match status" value="1"/>
</dbReference>
<dbReference type="GO" id="GO:0005829">
    <property type="term" value="C:cytosol"/>
    <property type="evidence" value="ECO:0007669"/>
    <property type="project" value="UniProtKB-ARBA"/>
</dbReference>
<reference evidence="3 4" key="1">
    <citation type="submission" date="2019-01" db="EMBL/GenBank/DDBJ databases">
        <title>Insights into ecological role of a new deltaproteobacterial order Candidatus Sinidesulfobacterales (Sva0485) by metagenomics and metatranscriptomics.</title>
        <authorList>
            <person name="Tan S."/>
            <person name="Liu J."/>
            <person name="Fang Y."/>
            <person name="Hedlund B.P."/>
            <person name="Lian Z.H."/>
            <person name="Huang L.Y."/>
            <person name="Li J.T."/>
            <person name="Huang L.N."/>
            <person name="Li W.J."/>
            <person name="Jiang H.C."/>
            <person name="Dong H.L."/>
            <person name="Shu W.S."/>
        </authorList>
    </citation>
    <scope>NUCLEOTIDE SEQUENCE [LARGE SCALE GENOMIC DNA]</scope>
    <source>
        <strain evidence="3">AP3</strain>
    </source>
</reference>
<sequence length="351" mass="39376">MQYARLGKTGLKVSRLCLGAMTFGFKFRNIGAVGQDDANIMVKKAYESGINFFDTADMYSFGQSEEILGNALKELNAPREKFVIATKVRSPLSEEAMKGTGDINNAGLSRKHIMEACNNSLKRLKTDYIDLYQVHGWDSSCEMEETLEVLNDLVRQGKVLYPGVSNWSARHIMKALYLAKAKNFSRFVSLQAYYSLAGRDLEHELLPLCNEEGLGVLPWSPLSGGFLTGKYTRQNPKPAGARRSEFSFPPIDERSYDAIDVLSEIAKHKSISIPQASLAWLLAQKGVTSVIIGANKMSQLEDNLKSTEISLTDEEIKKLSDATKPKKLYPQWMIEWQNERRSLNPDELNMS</sequence>
<proteinExistence type="predicted"/>
<dbReference type="EMBL" id="SGBD01000001">
    <property type="protein sequence ID" value="RZD15343.1"/>
    <property type="molecule type" value="Genomic_DNA"/>
</dbReference>
<dbReference type="Pfam" id="PF00248">
    <property type="entry name" value="Aldo_ket_red"/>
    <property type="match status" value="1"/>
</dbReference>
<dbReference type="PANTHER" id="PTHR43364">
    <property type="entry name" value="NADH-SPECIFIC METHYLGLYOXAL REDUCTASE-RELATED"/>
    <property type="match status" value="1"/>
</dbReference>
<gene>
    <name evidence="3" type="ORF">EVJ47_03460</name>
</gene>
<name>A0A519BDJ3_9DELT</name>
<dbReference type="InterPro" id="IPR036812">
    <property type="entry name" value="NAD(P)_OxRdtase_dom_sf"/>
</dbReference>
<dbReference type="SUPFAM" id="SSF51430">
    <property type="entry name" value="NAD(P)-linked oxidoreductase"/>
    <property type="match status" value="1"/>
</dbReference>
<evidence type="ECO:0000259" key="2">
    <source>
        <dbReference type="Pfam" id="PF00248"/>
    </source>
</evidence>
<evidence type="ECO:0000313" key="4">
    <source>
        <dbReference type="Proteomes" id="UP000320813"/>
    </source>
</evidence>
<dbReference type="AlphaFoldDB" id="A0A519BDJ3"/>
<organism evidence="3 4">
    <name type="scientific">Candidatus Acidulodesulfobacterium ferriphilum</name>
    <dbReference type="NCBI Taxonomy" id="2597223"/>
    <lineage>
        <taxon>Bacteria</taxon>
        <taxon>Deltaproteobacteria</taxon>
        <taxon>Candidatus Acidulodesulfobacterales</taxon>
        <taxon>Candidatus Acidulodesulfobacterium</taxon>
    </lineage>
</organism>
<dbReference type="CDD" id="cd19091">
    <property type="entry name" value="AKR_PsAKR"/>
    <property type="match status" value="1"/>
</dbReference>
<keyword evidence="1" id="KW-0560">Oxidoreductase</keyword>
<accession>A0A519BDJ3</accession>
<evidence type="ECO:0000256" key="1">
    <source>
        <dbReference type="ARBA" id="ARBA00023002"/>
    </source>
</evidence>
<comment type="caution">
    <text evidence="3">The sequence shown here is derived from an EMBL/GenBank/DDBJ whole genome shotgun (WGS) entry which is preliminary data.</text>
</comment>
<dbReference type="InterPro" id="IPR023210">
    <property type="entry name" value="NADP_OxRdtase_dom"/>
</dbReference>
<dbReference type="GO" id="GO:0016491">
    <property type="term" value="F:oxidoreductase activity"/>
    <property type="evidence" value="ECO:0007669"/>
    <property type="project" value="UniProtKB-KW"/>
</dbReference>
<dbReference type="Proteomes" id="UP000320813">
    <property type="component" value="Unassembled WGS sequence"/>
</dbReference>
<protein>
    <submittedName>
        <fullName evidence="3">Aldo/keto reductase</fullName>
    </submittedName>
</protein>
<feature type="domain" description="NADP-dependent oxidoreductase" evidence="2">
    <location>
        <begin position="15"/>
        <end position="321"/>
    </location>
</feature>